<feature type="region of interest" description="Disordered" evidence="1">
    <location>
        <begin position="396"/>
        <end position="421"/>
    </location>
</feature>
<accession>A0A4Y7TAB2</accession>
<keyword evidence="3" id="KW-1185">Reference proteome</keyword>
<gene>
    <name evidence="2" type="ORF">FA13DRAFT_1852294</name>
</gene>
<feature type="compositionally biased region" description="Polar residues" evidence="1">
    <location>
        <begin position="285"/>
        <end position="312"/>
    </location>
</feature>
<evidence type="ECO:0000313" key="2">
    <source>
        <dbReference type="EMBL" id="TEB31117.1"/>
    </source>
</evidence>
<dbReference type="Proteomes" id="UP000298030">
    <property type="component" value="Unassembled WGS sequence"/>
</dbReference>
<protein>
    <submittedName>
        <fullName evidence="2">Uncharacterized protein</fullName>
    </submittedName>
</protein>
<evidence type="ECO:0000256" key="1">
    <source>
        <dbReference type="SAM" id="MobiDB-lite"/>
    </source>
</evidence>
<reference evidence="2 3" key="1">
    <citation type="journal article" date="2019" name="Nat. Ecol. Evol.">
        <title>Megaphylogeny resolves global patterns of mushroom evolution.</title>
        <authorList>
            <person name="Varga T."/>
            <person name="Krizsan K."/>
            <person name="Foldi C."/>
            <person name="Dima B."/>
            <person name="Sanchez-Garcia M."/>
            <person name="Sanchez-Ramirez S."/>
            <person name="Szollosi G.J."/>
            <person name="Szarkandi J.G."/>
            <person name="Papp V."/>
            <person name="Albert L."/>
            <person name="Andreopoulos W."/>
            <person name="Angelini C."/>
            <person name="Antonin V."/>
            <person name="Barry K.W."/>
            <person name="Bougher N.L."/>
            <person name="Buchanan P."/>
            <person name="Buyck B."/>
            <person name="Bense V."/>
            <person name="Catcheside P."/>
            <person name="Chovatia M."/>
            <person name="Cooper J."/>
            <person name="Damon W."/>
            <person name="Desjardin D."/>
            <person name="Finy P."/>
            <person name="Geml J."/>
            <person name="Haridas S."/>
            <person name="Hughes K."/>
            <person name="Justo A."/>
            <person name="Karasinski D."/>
            <person name="Kautmanova I."/>
            <person name="Kiss B."/>
            <person name="Kocsube S."/>
            <person name="Kotiranta H."/>
            <person name="LaButti K.M."/>
            <person name="Lechner B.E."/>
            <person name="Liimatainen K."/>
            <person name="Lipzen A."/>
            <person name="Lukacs Z."/>
            <person name="Mihaltcheva S."/>
            <person name="Morgado L.N."/>
            <person name="Niskanen T."/>
            <person name="Noordeloos M.E."/>
            <person name="Ohm R.A."/>
            <person name="Ortiz-Santana B."/>
            <person name="Ovrebo C."/>
            <person name="Racz N."/>
            <person name="Riley R."/>
            <person name="Savchenko A."/>
            <person name="Shiryaev A."/>
            <person name="Soop K."/>
            <person name="Spirin V."/>
            <person name="Szebenyi C."/>
            <person name="Tomsovsky M."/>
            <person name="Tulloss R.E."/>
            <person name="Uehling J."/>
            <person name="Grigoriev I.V."/>
            <person name="Vagvolgyi C."/>
            <person name="Papp T."/>
            <person name="Martin F.M."/>
            <person name="Miettinen O."/>
            <person name="Hibbett D.S."/>
            <person name="Nagy L.G."/>
        </authorList>
    </citation>
    <scope>NUCLEOTIDE SEQUENCE [LARGE SCALE GENOMIC DNA]</scope>
    <source>
        <strain evidence="2 3">FP101781</strain>
    </source>
</reference>
<feature type="compositionally biased region" description="Low complexity" evidence="1">
    <location>
        <begin position="325"/>
        <end position="339"/>
    </location>
</feature>
<comment type="caution">
    <text evidence="2">The sequence shown here is derived from an EMBL/GenBank/DDBJ whole genome shotgun (WGS) entry which is preliminary data.</text>
</comment>
<dbReference type="AlphaFoldDB" id="A0A4Y7TAB2"/>
<feature type="region of interest" description="Disordered" evidence="1">
    <location>
        <begin position="629"/>
        <end position="735"/>
    </location>
</feature>
<feature type="compositionally biased region" description="Polar residues" evidence="1">
    <location>
        <begin position="716"/>
        <end position="726"/>
    </location>
</feature>
<feature type="compositionally biased region" description="Polar residues" evidence="1">
    <location>
        <begin position="629"/>
        <end position="640"/>
    </location>
</feature>
<feature type="region of interest" description="Disordered" evidence="1">
    <location>
        <begin position="263"/>
        <end position="343"/>
    </location>
</feature>
<feature type="compositionally biased region" description="Low complexity" evidence="1">
    <location>
        <begin position="409"/>
        <end position="421"/>
    </location>
</feature>
<name>A0A4Y7TAB2_COPMI</name>
<sequence>MPPTGWASPEEREFLKSFILQDKECQVKRKYKAFWQHLNVDYFAKFPILEKLFPGKKLNKLNSKEKTAYSATMARQQQDLQKIYHGRTQGKKPYEVFAKIFHKKVDDEKNARCQVQGVKGREQLGVWHEVAKELYQNASAEELEAVKEELAAHASKGERSLSHSYLKKLPTLLDAAISPAVRKAGVMAFVTVVGPDPEKGGRIITRTLQFGDRPDTPVFADVWADHDGVYLEEIARFAGRHEFPPEVCASRAIDFKAELENLDEEEEDKEAKSGCAPSPEAPTVISPTNQNSAIPGVQSPTSGGPRPQTNHPPATPTMLWRRDSLSPLTSPPSSSQDPPELAFKPSNQIHQALPSSLLPEVPIVQPEDLEYDKLNWNFTDAQWKAFDQTLARMQLPSSPAPSGMQCTNLAPSASPAEPSPLSISNDLSVSNDLFMANSLTQQELVSIDDPLAVLNPAVPTTTTIEFRSGTRSWTTSSSTFTFNWGGESGNRSQQVPMSSTKILPNFFTPSSQIRSFDPFRRPTPEQPISKDQNTLQPQAPIADNHPLPLDPSRIPATSDVGSSLGASTVPAPSGLLPQTGSHQNTPAAHAQSIVTIHPSSSHHVAPHHIIRRTPQAGEPVTLLSSTTHLSHGTNLRQADPQNPPRPSLSTLIPIPQPSLPQHIPVPPLQSNVPNVTPPRPASPASPEENAPSAKATGNNTRRRSTRGIAPSKRNEQLQSIGTNNPMATRGTERDNDVTTTPWFVEAVENMESYSLGQEFSALIQSWKAFKVLLGCGRVVKFSLPMGYRDLYQPQDAQPPPIHNPAEIGIEIVKWWSSIQPPFRFSLTDPYPLPVLADPRNGEGSDSWVHLRKSGPNGIISVVMLVAWWGHAALTATTQFQEDSSAVWKRVVADLTSVLGEMVCTFAKLGPTRGTKPVVGLTASRRDRRKPGRTARQSSSLERSKWVGRIPLPVTLSGHALTIDDVIDPVKLRQTLDAVKTVKASRLTFTPLHKAPS</sequence>
<feature type="compositionally biased region" description="Pro residues" evidence="1">
    <location>
        <begin position="654"/>
        <end position="667"/>
    </location>
</feature>
<feature type="compositionally biased region" description="Low complexity" evidence="1">
    <location>
        <begin position="684"/>
        <end position="699"/>
    </location>
</feature>
<dbReference type="EMBL" id="QPFP01000020">
    <property type="protein sequence ID" value="TEB31117.1"/>
    <property type="molecule type" value="Genomic_DNA"/>
</dbReference>
<dbReference type="STRING" id="71717.A0A4Y7TAB2"/>
<organism evidence="2 3">
    <name type="scientific">Coprinellus micaceus</name>
    <name type="common">Glistening ink-cap mushroom</name>
    <name type="synonym">Coprinus micaceus</name>
    <dbReference type="NCBI Taxonomy" id="71717"/>
    <lineage>
        <taxon>Eukaryota</taxon>
        <taxon>Fungi</taxon>
        <taxon>Dikarya</taxon>
        <taxon>Basidiomycota</taxon>
        <taxon>Agaricomycotina</taxon>
        <taxon>Agaricomycetes</taxon>
        <taxon>Agaricomycetidae</taxon>
        <taxon>Agaricales</taxon>
        <taxon>Agaricineae</taxon>
        <taxon>Psathyrellaceae</taxon>
        <taxon>Coprinellus</taxon>
    </lineage>
</organism>
<feature type="compositionally biased region" description="Polar residues" evidence="1">
    <location>
        <begin position="576"/>
        <end position="586"/>
    </location>
</feature>
<feature type="region of interest" description="Disordered" evidence="1">
    <location>
        <begin position="514"/>
        <end position="589"/>
    </location>
</feature>
<dbReference type="OrthoDB" id="3040914at2759"/>
<proteinExistence type="predicted"/>
<evidence type="ECO:0000313" key="3">
    <source>
        <dbReference type="Proteomes" id="UP000298030"/>
    </source>
</evidence>